<sequence length="442" mass="50591">MTPQSHFMVVAAVASGREAGLRKLLDSLNLKPGMVDPDNALVPFGRFDRLHYARFALLTDTTLGDLEAFELPRPRVPLYLSFLGECDGPANDQLAEFAQVAGDGLRSIFAHCEGFDVDGNLFAWLKARSLPVAAGYVNRIGRTVRQVREDSALQRALASQVPRDIATEAEDPQALRHRLLAFVQAEQLEGRLLLTSPERTPTGWWLRNLLHAVAPFAVLLVALLLVYRQPLLLLLLVLLAACLVWQLRRREKSDPEFCPRPDREAVQEMQRLEDHDLTNSFTALGPVKPGLFRRWLTQLILYAIDYACRHVFGRGHLARVQTIHFARWVFLDGKTRVLFASNYDGSHESYMDDFINKAAWGLNLIFSNGFGWPRTDWLLKGGARHELRFKYYQRRHQLPTQVWYKAYPGLTLTDLERNRRIREGFEMHQVTDAQALEWLRLL</sequence>
<reference evidence="2" key="1">
    <citation type="submission" date="2023-06" db="EMBL/GenBank/DDBJ databases">
        <authorList>
            <person name="Jiang Y."/>
            <person name="Liu Q."/>
        </authorList>
    </citation>
    <scope>NUCLEOTIDE SEQUENCE</scope>
    <source>
        <strain evidence="2">CGMCC 1.12090</strain>
    </source>
</reference>
<organism evidence="2 3">
    <name type="scientific">Variovorax ginsengisoli</name>
    <dbReference type="NCBI Taxonomy" id="363844"/>
    <lineage>
        <taxon>Bacteria</taxon>
        <taxon>Pseudomonadati</taxon>
        <taxon>Pseudomonadota</taxon>
        <taxon>Betaproteobacteria</taxon>
        <taxon>Burkholderiales</taxon>
        <taxon>Comamonadaceae</taxon>
        <taxon>Variovorax</taxon>
    </lineage>
</organism>
<evidence type="ECO:0000256" key="1">
    <source>
        <dbReference type="SAM" id="Phobius"/>
    </source>
</evidence>
<evidence type="ECO:0008006" key="4">
    <source>
        <dbReference type="Google" id="ProtNLM"/>
    </source>
</evidence>
<evidence type="ECO:0000313" key="2">
    <source>
        <dbReference type="EMBL" id="MDO1535106.1"/>
    </source>
</evidence>
<keyword evidence="1" id="KW-0812">Transmembrane</keyword>
<dbReference type="Proteomes" id="UP001169027">
    <property type="component" value="Unassembled WGS sequence"/>
</dbReference>
<keyword evidence="1" id="KW-1133">Transmembrane helix</keyword>
<evidence type="ECO:0000313" key="3">
    <source>
        <dbReference type="Proteomes" id="UP001169027"/>
    </source>
</evidence>
<feature type="transmembrane region" description="Helical" evidence="1">
    <location>
        <begin position="231"/>
        <end position="247"/>
    </location>
</feature>
<accession>A0ABT8S863</accession>
<proteinExistence type="predicted"/>
<protein>
    <recommendedName>
        <fullName evidence="4">Peroxidase</fullName>
    </recommendedName>
</protein>
<dbReference type="EMBL" id="JAUKVY010000017">
    <property type="protein sequence ID" value="MDO1535106.1"/>
    <property type="molecule type" value="Genomic_DNA"/>
</dbReference>
<comment type="caution">
    <text evidence="2">The sequence shown here is derived from an EMBL/GenBank/DDBJ whole genome shotgun (WGS) entry which is preliminary data.</text>
</comment>
<name>A0ABT8S863_9BURK</name>
<feature type="transmembrane region" description="Helical" evidence="1">
    <location>
        <begin position="204"/>
        <end position="225"/>
    </location>
</feature>
<gene>
    <name evidence="2" type="ORF">Q2T77_22680</name>
</gene>
<keyword evidence="1" id="KW-0472">Membrane</keyword>
<dbReference type="RefSeq" id="WP_301812817.1">
    <property type="nucleotide sequence ID" value="NZ_JAUJZH010000017.1"/>
</dbReference>
<keyword evidence="3" id="KW-1185">Reference proteome</keyword>